<evidence type="ECO:0000256" key="2">
    <source>
        <dbReference type="ARBA" id="ARBA00022676"/>
    </source>
</evidence>
<protein>
    <submittedName>
        <fullName evidence="9">Undecaprenyl-phosphate 4-deoxy-4-formamido-L-arabinose transferase</fullName>
        <ecNumber evidence="9">2.4.2.53</ecNumber>
    </submittedName>
</protein>
<dbReference type="SUPFAM" id="SSF53448">
    <property type="entry name" value="Nucleotide-diphospho-sugar transferases"/>
    <property type="match status" value="1"/>
</dbReference>
<evidence type="ECO:0000256" key="6">
    <source>
        <dbReference type="ARBA" id="ARBA00023136"/>
    </source>
</evidence>
<dbReference type="Pfam" id="PF00535">
    <property type="entry name" value="Glycos_transf_2"/>
    <property type="match status" value="1"/>
</dbReference>
<evidence type="ECO:0000256" key="3">
    <source>
        <dbReference type="ARBA" id="ARBA00022679"/>
    </source>
</evidence>
<keyword evidence="10" id="KW-1185">Reference proteome</keyword>
<dbReference type="PANTHER" id="PTHR48090">
    <property type="entry name" value="UNDECAPRENYL-PHOSPHATE 4-DEOXY-4-FORMAMIDO-L-ARABINOSE TRANSFERASE-RELATED"/>
    <property type="match status" value="1"/>
</dbReference>
<dbReference type="CDD" id="cd04187">
    <property type="entry name" value="DPM1_like_bac"/>
    <property type="match status" value="1"/>
</dbReference>
<gene>
    <name evidence="9" type="ORF">HME7025_02031</name>
</gene>
<keyword evidence="3 9" id="KW-0808">Transferase</keyword>
<evidence type="ECO:0000259" key="8">
    <source>
        <dbReference type="Pfam" id="PF00535"/>
    </source>
</evidence>
<evidence type="ECO:0000256" key="5">
    <source>
        <dbReference type="ARBA" id="ARBA00022989"/>
    </source>
</evidence>
<dbReference type="Gene3D" id="3.90.550.10">
    <property type="entry name" value="Spore Coat Polysaccharide Biosynthesis Protein SpsA, Chain A"/>
    <property type="match status" value="1"/>
</dbReference>
<keyword evidence="2 9" id="KW-0328">Glycosyltransferase</keyword>
<evidence type="ECO:0000256" key="7">
    <source>
        <dbReference type="SAM" id="Phobius"/>
    </source>
</evidence>
<dbReference type="AlphaFoldDB" id="A0A2S2DXW1"/>
<dbReference type="GO" id="GO:0005886">
    <property type="term" value="C:plasma membrane"/>
    <property type="evidence" value="ECO:0007669"/>
    <property type="project" value="TreeGrafter"/>
</dbReference>
<feature type="transmembrane region" description="Helical" evidence="7">
    <location>
        <begin position="252"/>
        <end position="273"/>
    </location>
</feature>
<evidence type="ECO:0000313" key="9">
    <source>
        <dbReference type="EMBL" id="AWL09880.1"/>
    </source>
</evidence>
<organism evidence="9 10">
    <name type="scientific">Aquirufa nivalisilvae</name>
    <dbReference type="NCBI Taxonomy" id="2516557"/>
    <lineage>
        <taxon>Bacteria</taxon>
        <taxon>Pseudomonadati</taxon>
        <taxon>Bacteroidota</taxon>
        <taxon>Cytophagia</taxon>
        <taxon>Cytophagales</taxon>
        <taxon>Flectobacillaceae</taxon>
        <taxon>Aquirufa</taxon>
    </lineage>
</organism>
<evidence type="ECO:0000256" key="1">
    <source>
        <dbReference type="ARBA" id="ARBA00004141"/>
    </source>
</evidence>
<evidence type="ECO:0000256" key="4">
    <source>
        <dbReference type="ARBA" id="ARBA00022692"/>
    </source>
</evidence>
<comment type="subcellular location">
    <subcellularLocation>
        <location evidence="1">Membrane</location>
        <topology evidence="1">Multi-pass membrane protein</topology>
    </subcellularLocation>
</comment>
<accession>A0A2S2DXW1</accession>
<evidence type="ECO:0000313" key="10">
    <source>
        <dbReference type="Proteomes" id="UP000245468"/>
    </source>
</evidence>
<dbReference type="PANTHER" id="PTHR48090:SF1">
    <property type="entry name" value="PROPHAGE BACTOPRENOL GLUCOSYL TRANSFERASE HOMOLOG"/>
    <property type="match status" value="1"/>
</dbReference>
<sequence>MAEDCLFLTSKKGNIDIRRMTNGIPQVSFVIPVYNEESNLPTLVERLIKIMDQSPISLEAVLIDDGSRDNSRAMLKQLALVDPRFHVVLLSRNHGHQLALTAGLSVARGTEGVFVLDGDLQDPPELLEEFYAKHLEGYEVVYAIREKRKEPWYKRMAYFIFYRILKKIANVDIPLDSGDFSFIGRKVVNILNQMPEESRFIRGMRTWIGFKQIGISYNRQERAFGDSKYTFSKLVQLALNGIFNFSEFPIKFVSSAGFLAIASSLLYFFYVVIKKLFIGQVIEGFTSLLFVIILFGGIQLLAIGILGEYILRIFFQSKNRPNYIIDQEICEGKLLK</sequence>
<feature type="domain" description="Glycosyltransferase 2-like" evidence="8">
    <location>
        <begin position="28"/>
        <end position="188"/>
    </location>
</feature>
<dbReference type="InterPro" id="IPR029044">
    <property type="entry name" value="Nucleotide-diphossugar_trans"/>
</dbReference>
<feature type="transmembrane region" description="Helical" evidence="7">
    <location>
        <begin position="285"/>
        <end position="311"/>
    </location>
</feature>
<dbReference type="Proteomes" id="UP000245468">
    <property type="component" value="Chromosome"/>
</dbReference>
<keyword evidence="5 7" id="KW-1133">Transmembrane helix</keyword>
<dbReference type="KEGG" id="psez:HME7025_02031"/>
<dbReference type="EMBL" id="CP029346">
    <property type="protein sequence ID" value="AWL09880.1"/>
    <property type="molecule type" value="Genomic_DNA"/>
</dbReference>
<dbReference type="InterPro" id="IPR050256">
    <property type="entry name" value="Glycosyltransferase_2"/>
</dbReference>
<name>A0A2S2DXW1_9BACT</name>
<dbReference type="InterPro" id="IPR001173">
    <property type="entry name" value="Glyco_trans_2-like"/>
</dbReference>
<keyword evidence="4 7" id="KW-0812">Transmembrane</keyword>
<proteinExistence type="predicted"/>
<dbReference type="GO" id="GO:0099621">
    <property type="term" value="F:undecaprenyl-phosphate 4-deoxy-4-formamido-L-arabinose transferase activity"/>
    <property type="evidence" value="ECO:0007669"/>
    <property type="project" value="UniProtKB-EC"/>
</dbReference>
<keyword evidence="6 7" id="KW-0472">Membrane</keyword>
<dbReference type="EC" id="2.4.2.53" evidence="9"/>
<reference evidence="10" key="1">
    <citation type="submission" date="2018-05" db="EMBL/GenBank/DDBJ databases">
        <title>Pseudarcicella sp. HME7025 Genome sequencing and assembly.</title>
        <authorList>
            <person name="Kim H."/>
            <person name="Kang H."/>
            <person name="Joh K."/>
        </authorList>
    </citation>
    <scope>NUCLEOTIDE SEQUENCE [LARGE SCALE GENOMIC DNA]</scope>
    <source>
        <strain evidence="10">HME7025</strain>
    </source>
</reference>